<feature type="non-terminal residue" evidence="2">
    <location>
        <position position="77"/>
    </location>
</feature>
<dbReference type="AlphaFoldDB" id="F7NGF6"/>
<name>F7NGF6_9FIRM</name>
<dbReference type="eggNOG" id="COG3547">
    <property type="taxonomic scope" value="Bacteria"/>
</dbReference>
<dbReference type="Proteomes" id="UP000003240">
    <property type="component" value="Unassembled WGS sequence"/>
</dbReference>
<dbReference type="GO" id="GO:0004803">
    <property type="term" value="F:transposase activity"/>
    <property type="evidence" value="ECO:0007669"/>
    <property type="project" value="InterPro"/>
</dbReference>
<sequence>MFYCGIDIAKFKHEASVIDAGGRALLNSISFSNTKAGCEKVLEIFDRLNIDKDDVIIGMEATGHYWLSVHAFFLEHG</sequence>
<dbReference type="InterPro" id="IPR002525">
    <property type="entry name" value="Transp_IS110-like_N"/>
</dbReference>
<accession>F7NGF6</accession>
<dbReference type="Pfam" id="PF01548">
    <property type="entry name" value="DEDD_Tnp_IS110"/>
    <property type="match status" value="1"/>
</dbReference>
<feature type="domain" description="Transposase IS110-like N-terminal" evidence="1">
    <location>
        <begin position="4"/>
        <end position="77"/>
    </location>
</feature>
<gene>
    <name evidence="2" type="ORF">ALO_05720</name>
</gene>
<dbReference type="STRING" id="1009370.ALO_05720"/>
<organism evidence="2 3">
    <name type="scientific">Acetonema longum DSM 6540</name>
    <dbReference type="NCBI Taxonomy" id="1009370"/>
    <lineage>
        <taxon>Bacteria</taxon>
        <taxon>Bacillati</taxon>
        <taxon>Bacillota</taxon>
        <taxon>Negativicutes</taxon>
        <taxon>Acetonemataceae</taxon>
        <taxon>Acetonema</taxon>
    </lineage>
</organism>
<comment type="caution">
    <text evidence="2">The sequence shown here is derived from an EMBL/GenBank/DDBJ whole genome shotgun (WGS) entry which is preliminary data.</text>
</comment>
<dbReference type="EMBL" id="AFGF01000047">
    <property type="protein sequence ID" value="EGO64876.1"/>
    <property type="molecule type" value="Genomic_DNA"/>
</dbReference>
<dbReference type="PANTHER" id="PTHR33055">
    <property type="entry name" value="TRANSPOSASE FOR INSERTION SEQUENCE ELEMENT IS1111A"/>
    <property type="match status" value="1"/>
</dbReference>
<evidence type="ECO:0000313" key="3">
    <source>
        <dbReference type="Proteomes" id="UP000003240"/>
    </source>
</evidence>
<evidence type="ECO:0000313" key="2">
    <source>
        <dbReference type="EMBL" id="EGO64876.1"/>
    </source>
</evidence>
<evidence type="ECO:0000259" key="1">
    <source>
        <dbReference type="Pfam" id="PF01548"/>
    </source>
</evidence>
<dbReference type="GO" id="GO:0006313">
    <property type="term" value="P:DNA transposition"/>
    <property type="evidence" value="ECO:0007669"/>
    <property type="project" value="InterPro"/>
</dbReference>
<keyword evidence="3" id="KW-1185">Reference proteome</keyword>
<dbReference type="GO" id="GO:0003677">
    <property type="term" value="F:DNA binding"/>
    <property type="evidence" value="ECO:0007669"/>
    <property type="project" value="InterPro"/>
</dbReference>
<reference evidence="2 3" key="1">
    <citation type="journal article" date="2011" name="EMBO J.">
        <title>Structural diversity of bacterial flagellar motors.</title>
        <authorList>
            <person name="Chen S."/>
            <person name="Beeby M."/>
            <person name="Murphy G.E."/>
            <person name="Leadbetter J.R."/>
            <person name="Hendrixson D.R."/>
            <person name="Briegel A."/>
            <person name="Li Z."/>
            <person name="Shi J."/>
            <person name="Tocheva E.I."/>
            <person name="Muller A."/>
            <person name="Dobro M.J."/>
            <person name="Jensen G.J."/>
        </authorList>
    </citation>
    <scope>NUCLEOTIDE SEQUENCE [LARGE SCALE GENOMIC DNA]</scope>
    <source>
        <strain evidence="2 3">DSM 6540</strain>
    </source>
</reference>
<dbReference type="OrthoDB" id="9811278at2"/>
<proteinExistence type="predicted"/>
<protein>
    <submittedName>
        <fullName evidence="2">Transposase IS116/IS110/IS902 family protein</fullName>
    </submittedName>
</protein>
<dbReference type="InterPro" id="IPR047650">
    <property type="entry name" value="Transpos_IS110"/>
</dbReference>
<dbReference type="RefSeq" id="WP_004093691.1">
    <property type="nucleotide sequence ID" value="NZ_AFGF01000047.1"/>
</dbReference>